<dbReference type="GO" id="GO:0035312">
    <property type="term" value="F:5'-3' DNA exonuclease activity"/>
    <property type="evidence" value="ECO:0007669"/>
    <property type="project" value="TreeGrafter"/>
</dbReference>
<dbReference type="InterPro" id="IPR004013">
    <property type="entry name" value="PHP_dom"/>
</dbReference>
<evidence type="ECO:0000313" key="2">
    <source>
        <dbReference type="EMBL" id="RLG70022.1"/>
    </source>
</evidence>
<dbReference type="AlphaFoldDB" id="A0A497JGB7"/>
<dbReference type="InterPro" id="IPR003141">
    <property type="entry name" value="Pol/His_phosphatase_N"/>
</dbReference>
<evidence type="ECO:0000313" key="3">
    <source>
        <dbReference type="Proteomes" id="UP000278031"/>
    </source>
</evidence>
<evidence type="ECO:0000259" key="1">
    <source>
        <dbReference type="SMART" id="SM00481"/>
    </source>
</evidence>
<proteinExistence type="predicted"/>
<dbReference type="CDD" id="cd07432">
    <property type="entry name" value="PHP_HisPPase"/>
    <property type="match status" value="1"/>
</dbReference>
<name>A0A497JGB7_9ARCH</name>
<protein>
    <recommendedName>
        <fullName evidence="1">Polymerase/histidinol phosphatase N-terminal domain-containing protein</fullName>
    </recommendedName>
</protein>
<accession>A0A497JGB7</accession>
<feature type="domain" description="Polymerase/histidinol phosphatase N-terminal" evidence="1">
    <location>
        <begin position="4"/>
        <end position="69"/>
    </location>
</feature>
<dbReference type="Pfam" id="PF13263">
    <property type="entry name" value="PHP_C"/>
    <property type="match status" value="1"/>
</dbReference>
<dbReference type="InterPro" id="IPR052018">
    <property type="entry name" value="PHP_domain"/>
</dbReference>
<dbReference type="Gene3D" id="3.20.20.140">
    <property type="entry name" value="Metal-dependent hydrolases"/>
    <property type="match status" value="1"/>
</dbReference>
<dbReference type="GO" id="GO:0004534">
    <property type="term" value="F:5'-3' RNA exonuclease activity"/>
    <property type="evidence" value="ECO:0007669"/>
    <property type="project" value="TreeGrafter"/>
</dbReference>
<dbReference type="EMBL" id="QMWP01000089">
    <property type="protein sequence ID" value="RLG70022.1"/>
    <property type="molecule type" value="Genomic_DNA"/>
</dbReference>
<organism evidence="2 3">
    <name type="scientific">Candidatus Iainarchaeum sp</name>
    <dbReference type="NCBI Taxonomy" id="3101447"/>
    <lineage>
        <taxon>Archaea</taxon>
        <taxon>Candidatus Iainarchaeota</taxon>
        <taxon>Candidatus Iainarchaeia</taxon>
        <taxon>Candidatus Iainarchaeales</taxon>
        <taxon>Candidatus Iainarchaeaceae</taxon>
        <taxon>Candidatus Iainarchaeum</taxon>
    </lineage>
</organism>
<dbReference type="InterPro" id="IPR016195">
    <property type="entry name" value="Pol/histidinol_Pase-like"/>
</dbReference>
<dbReference type="Proteomes" id="UP000278031">
    <property type="component" value="Unassembled WGS sequence"/>
</dbReference>
<dbReference type="SUPFAM" id="SSF89550">
    <property type="entry name" value="PHP domain-like"/>
    <property type="match status" value="1"/>
</dbReference>
<comment type="caution">
    <text evidence="2">The sequence shown here is derived from an EMBL/GenBank/DDBJ whole genome shotgun (WGS) entry which is preliminary data.</text>
</comment>
<dbReference type="PANTHER" id="PTHR42924:SF3">
    <property type="entry name" value="POLYMERASE_HISTIDINOL PHOSPHATASE N-TERMINAL DOMAIN-CONTAINING PROTEIN"/>
    <property type="match status" value="1"/>
</dbReference>
<sequence>MMKLDLHVHSHYSADCFTKPRDLAKKAYMHDIGFAITDHDTTKGWRKFKQLSKEFKVPIVFGKEIKVNFHGHFAGELLLLFMQEDIKSNDLFDILDFAKETDALLVVPHPFDFLRMRFKYWRILKKEFPLKKLAFEIFNARCYFDIFNEIAERFAIKNNLLISAGSDAHLIEELGNALVIGEANSLSEMRKLLKKGNVSVIGKSSPNLVHLKSFLLKVRNGLFNSIKFR</sequence>
<reference evidence="2 3" key="1">
    <citation type="submission" date="2018-06" db="EMBL/GenBank/DDBJ databases">
        <title>Extensive metabolic versatility and redundancy in microbially diverse, dynamic hydrothermal sediments.</title>
        <authorList>
            <person name="Dombrowski N."/>
            <person name="Teske A."/>
            <person name="Baker B.J."/>
        </authorList>
    </citation>
    <scope>NUCLEOTIDE SEQUENCE [LARGE SCALE GENOMIC DNA]</scope>
    <source>
        <strain evidence="2">B51_G17</strain>
    </source>
</reference>
<dbReference type="SMART" id="SM00481">
    <property type="entry name" value="POLIIIAc"/>
    <property type="match status" value="1"/>
</dbReference>
<dbReference type="Pfam" id="PF02811">
    <property type="entry name" value="PHP"/>
    <property type="match status" value="1"/>
</dbReference>
<gene>
    <name evidence="2" type="ORF">DRO04_02495</name>
</gene>
<dbReference type="PANTHER" id="PTHR42924">
    <property type="entry name" value="EXONUCLEASE"/>
    <property type="match status" value="1"/>
</dbReference>